<evidence type="ECO:0000313" key="4">
    <source>
        <dbReference type="EMBL" id="QGJ79994.1"/>
    </source>
</evidence>
<sequence>MVIGGSFTVSMKDTTNFLYQPVIIISLLSLLVNLFCFFVIKFNLKISKGSREMENISVYDKDINPATGLPMINGMDSAGNPCGSDFSRHHQDNMSWEQQK</sequence>
<keyword evidence="2" id="KW-1133">Transmembrane helix</keyword>
<reference evidence="3" key="1">
    <citation type="submission" date="2019-08" db="EMBL/GenBank/DDBJ databases">
        <authorList>
            <person name="Zhou D."/>
        </authorList>
    </citation>
    <scope>NUCLEOTIDE SEQUENCE</scope>
    <source>
        <strain evidence="3">170516602</strain>
        <strain evidence="4">1712229813</strain>
        <plasmid evidence="4">p229813-KPC</plasmid>
        <plasmid evidence="3">p516602-KPC</plasmid>
    </source>
</reference>
<feature type="region of interest" description="Disordered" evidence="1">
    <location>
        <begin position="70"/>
        <end position="100"/>
    </location>
</feature>
<keyword evidence="3" id="KW-0614">Plasmid</keyword>
<accession>A0A6B7PYY9</accession>
<evidence type="ECO:0000256" key="1">
    <source>
        <dbReference type="SAM" id="MobiDB-lite"/>
    </source>
</evidence>
<evidence type="ECO:0000256" key="2">
    <source>
        <dbReference type="SAM" id="Phobius"/>
    </source>
</evidence>
<dbReference type="AlphaFoldDB" id="A0A6B7PYY9"/>
<protein>
    <submittedName>
        <fullName evidence="3">Uncharacterized protein</fullName>
    </submittedName>
</protein>
<keyword evidence="2" id="KW-0472">Membrane</keyword>
<feature type="transmembrane region" description="Helical" evidence="2">
    <location>
        <begin position="17"/>
        <end position="40"/>
    </location>
</feature>
<evidence type="ECO:0000313" key="3">
    <source>
        <dbReference type="EMBL" id="QFX76227.1"/>
    </source>
</evidence>
<organism evidence="3">
    <name type="scientific">Morganella morganii</name>
    <name type="common">Proteus morganii</name>
    <dbReference type="NCBI Taxonomy" id="582"/>
    <lineage>
        <taxon>Bacteria</taxon>
        <taxon>Pseudomonadati</taxon>
        <taxon>Pseudomonadota</taxon>
        <taxon>Gammaproteobacteria</taxon>
        <taxon>Enterobacterales</taxon>
        <taxon>Morganellaceae</taxon>
        <taxon>Morganella</taxon>
    </lineage>
</organism>
<geneLocation type="plasmid" evidence="3">
    <name>p516602-KPC</name>
</geneLocation>
<dbReference type="EMBL" id="MN310368">
    <property type="protein sequence ID" value="QGJ79994.1"/>
    <property type="molecule type" value="Genomic_DNA"/>
</dbReference>
<proteinExistence type="predicted"/>
<geneLocation type="plasmid" evidence="4">
    <name>p229813-KPC</name>
</geneLocation>
<dbReference type="EMBL" id="MN310367">
    <property type="protein sequence ID" value="QFX76227.1"/>
    <property type="molecule type" value="Genomic_DNA"/>
</dbReference>
<name>A0A6B7PYY9_MORMO</name>
<keyword evidence="2" id="KW-0812">Transmembrane</keyword>